<evidence type="ECO:0000256" key="1">
    <source>
        <dbReference type="ARBA" id="ARBA00006068"/>
    </source>
</evidence>
<keyword evidence="6" id="KW-1185">Reference proteome</keyword>
<dbReference type="NCBIfam" id="TIGR00350">
    <property type="entry name" value="lytR_cpsA_psr"/>
    <property type="match status" value="1"/>
</dbReference>
<evidence type="ECO:0000313" key="5">
    <source>
        <dbReference type="EMBL" id="KPL75408.1"/>
    </source>
</evidence>
<name>A0A0P6X7P9_9CHLR</name>
<evidence type="ECO:0000259" key="4">
    <source>
        <dbReference type="Pfam" id="PF03816"/>
    </source>
</evidence>
<comment type="similarity">
    <text evidence="1">Belongs to the LytR/CpsA/Psr (LCP) family.</text>
</comment>
<feature type="domain" description="Cell envelope-related transcriptional attenuator" evidence="4">
    <location>
        <begin position="93"/>
        <end position="236"/>
    </location>
</feature>
<dbReference type="Proteomes" id="UP000050514">
    <property type="component" value="Unassembled WGS sequence"/>
</dbReference>
<dbReference type="InterPro" id="IPR050922">
    <property type="entry name" value="LytR/CpsA/Psr_CW_biosynth"/>
</dbReference>
<reference evidence="5 6" key="1">
    <citation type="submission" date="2015-07" db="EMBL/GenBank/DDBJ databases">
        <title>Draft genome of Bellilinea caldifistulae DSM 17877.</title>
        <authorList>
            <person name="Hemp J."/>
            <person name="Ward L.M."/>
            <person name="Pace L.A."/>
            <person name="Fischer W.W."/>
        </authorList>
    </citation>
    <scope>NUCLEOTIDE SEQUENCE [LARGE SCALE GENOMIC DNA]</scope>
    <source>
        <strain evidence="5 6">GOMI-1</strain>
    </source>
</reference>
<feature type="transmembrane region" description="Helical" evidence="3">
    <location>
        <begin position="47"/>
        <end position="70"/>
    </location>
</feature>
<keyword evidence="3" id="KW-0472">Membrane</keyword>
<keyword evidence="3" id="KW-1133">Transmembrane helix</keyword>
<dbReference type="OrthoDB" id="305468at2"/>
<dbReference type="Pfam" id="PF03816">
    <property type="entry name" value="LytR_cpsA_psr"/>
    <property type="match status" value="1"/>
</dbReference>
<gene>
    <name evidence="5" type="ORF">AC812_08995</name>
</gene>
<dbReference type="Gene3D" id="3.40.630.190">
    <property type="entry name" value="LCP protein"/>
    <property type="match status" value="1"/>
</dbReference>
<evidence type="ECO:0000313" key="6">
    <source>
        <dbReference type="Proteomes" id="UP000050514"/>
    </source>
</evidence>
<dbReference type="PANTHER" id="PTHR33392">
    <property type="entry name" value="POLYISOPRENYL-TEICHOIC ACID--PEPTIDOGLYCAN TEICHOIC ACID TRANSFERASE TAGU"/>
    <property type="match status" value="1"/>
</dbReference>
<evidence type="ECO:0000256" key="3">
    <source>
        <dbReference type="SAM" id="Phobius"/>
    </source>
</evidence>
<comment type="caution">
    <text evidence="5">The sequence shown here is derived from an EMBL/GenBank/DDBJ whole genome shotgun (WGS) entry which is preliminary data.</text>
</comment>
<proteinExistence type="inferred from homology"/>
<dbReference type="EMBL" id="LGHJ01000014">
    <property type="protein sequence ID" value="KPL75408.1"/>
    <property type="molecule type" value="Genomic_DNA"/>
</dbReference>
<dbReference type="STRING" id="360411.AC812_08995"/>
<keyword evidence="3" id="KW-0812">Transmembrane</keyword>
<protein>
    <recommendedName>
        <fullName evidence="4">Cell envelope-related transcriptional attenuator domain-containing protein</fullName>
    </recommendedName>
</protein>
<dbReference type="InterPro" id="IPR004474">
    <property type="entry name" value="LytR_CpsA_psr"/>
</dbReference>
<sequence length="318" mass="34947">MTEKSVFEPANPAGVPTLNPPVTQPVDPNEYYQPIPISRSSPKRRRMGMGCGLLVLPLLGVLAVLALYFFAPLRTNILILGIDRAPDGSAMGRSDTNILLSINPLRPEVKMLSIPRDLWVNIPGVGENRINTAHFFAEIEQPGSGPRATLETIRVNFGLDVPYYVRLRFDSVQPIVEAMGGITIELDQPTAGYPPGRHTLNGEQALAFARNRSGTDDFYRMAQGQLLFKAAFRQMLNPASWGRLPAVAAAALESVDTNLPVWLWPRLGLALLRAGPDGIDNRTLDREMVTPFTTSGGANVLLPNWERINPLLQEMFGQ</sequence>
<evidence type="ECO:0000256" key="2">
    <source>
        <dbReference type="SAM" id="MobiDB-lite"/>
    </source>
</evidence>
<organism evidence="5 6">
    <name type="scientific">Bellilinea caldifistulae</name>
    <dbReference type="NCBI Taxonomy" id="360411"/>
    <lineage>
        <taxon>Bacteria</taxon>
        <taxon>Bacillati</taxon>
        <taxon>Chloroflexota</taxon>
        <taxon>Anaerolineae</taxon>
        <taxon>Anaerolineales</taxon>
        <taxon>Anaerolineaceae</taxon>
        <taxon>Bellilinea</taxon>
    </lineage>
</organism>
<dbReference type="AlphaFoldDB" id="A0A0P6X7P9"/>
<feature type="region of interest" description="Disordered" evidence="2">
    <location>
        <begin position="1"/>
        <end position="22"/>
    </location>
</feature>
<dbReference type="RefSeq" id="WP_061914057.1">
    <property type="nucleotide sequence ID" value="NZ_DF967971.1"/>
</dbReference>
<accession>A0A0P6X7P9</accession>
<dbReference type="PANTHER" id="PTHR33392:SF6">
    <property type="entry name" value="POLYISOPRENYL-TEICHOIC ACID--PEPTIDOGLYCAN TEICHOIC ACID TRANSFERASE TAGU"/>
    <property type="match status" value="1"/>
</dbReference>